<sequence>MSLDLAAIVLAGGAARRWGGRHKPAIPVAGTPMLDRVLAAVPRAWPRVVVGPDQAVPHDVVVVREDPPLGGPAAAIAAGAGAVLAAVRHGGRSRRPGDGPSCVAVLAGDQPLLSEQAVTVLLDALRSAPAGIAGAVYVDDGRPQLLCGVWRLPALVRRCAEAGGVAGKALAGSSVRALLAPLRHVPVVASADPPPWYDCDTPDAAARAAATLRGARPNRPGPAESGR</sequence>
<dbReference type="InterPro" id="IPR029044">
    <property type="entry name" value="Nucleotide-diphossugar_trans"/>
</dbReference>
<keyword evidence="4" id="KW-1185">Reference proteome</keyword>
<dbReference type="GO" id="GO:0016779">
    <property type="term" value="F:nucleotidyltransferase activity"/>
    <property type="evidence" value="ECO:0007669"/>
    <property type="project" value="TreeGrafter"/>
</dbReference>
<proteinExistence type="predicted"/>
<gene>
    <name evidence="3" type="ORF">Asera_10270</name>
</gene>
<dbReference type="Proteomes" id="UP000680750">
    <property type="component" value="Chromosome"/>
</dbReference>
<dbReference type="AlphaFoldDB" id="A0A810KX56"/>
<name>A0A810KX56_9ACTN</name>
<dbReference type="EMBL" id="AP023354">
    <property type="protein sequence ID" value="BCJ26919.1"/>
    <property type="molecule type" value="Genomic_DNA"/>
</dbReference>
<accession>A0A810KX56</accession>
<keyword evidence="1" id="KW-0808">Transferase</keyword>
<dbReference type="KEGG" id="aser:Asera_10270"/>
<evidence type="ECO:0000256" key="1">
    <source>
        <dbReference type="ARBA" id="ARBA00022679"/>
    </source>
</evidence>
<dbReference type="PANTHER" id="PTHR19136:SF81">
    <property type="entry name" value="MOLYBDENUM COFACTOR GUANYLYLTRANSFERASE"/>
    <property type="match status" value="1"/>
</dbReference>
<dbReference type="PANTHER" id="PTHR19136">
    <property type="entry name" value="MOLYBDENUM COFACTOR GUANYLYLTRANSFERASE"/>
    <property type="match status" value="1"/>
</dbReference>
<reference evidence="3" key="1">
    <citation type="submission" date="2020-08" db="EMBL/GenBank/DDBJ databases">
        <title>Whole genome shotgun sequence of Actinocatenispora sera NBRC 101916.</title>
        <authorList>
            <person name="Komaki H."/>
            <person name="Tamura T."/>
        </authorList>
    </citation>
    <scope>NUCLEOTIDE SEQUENCE</scope>
    <source>
        <strain evidence="3">NBRC 101916</strain>
    </source>
</reference>
<feature type="domain" description="MobA-like NTP transferase" evidence="2">
    <location>
        <begin position="7"/>
        <end position="165"/>
    </location>
</feature>
<dbReference type="InterPro" id="IPR025877">
    <property type="entry name" value="MobA-like_NTP_Trfase"/>
</dbReference>
<dbReference type="SUPFAM" id="SSF53448">
    <property type="entry name" value="Nucleotide-diphospho-sugar transferases"/>
    <property type="match status" value="1"/>
</dbReference>
<dbReference type="Pfam" id="PF12804">
    <property type="entry name" value="NTP_transf_3"/>
    <property type="match status" value="1"/>
</dbReference>
<dbReference type="Gene3D" id="3.90.550.10">
    <property type="entry name" value="Spore Coat Polysaccharide Biosynthesis Protein SpsA, Chain A"/>
    <property type="match status" value="1"/>
</dbReference>
<dbReference type="RefSeq" id="WP_244843751.1">
    <property type="nucleotide sequence ID" value="NZ_AP023354.1"/>
</dbReference>
<evidence type="ECO:0000313" key="3">
    <source>
        <dbReference type="EMBL" id="BCJ26919.1"/>
    </source>
</evidence>
<organism evidence="3 4">
    <name type="scientific">Actinocatenispora sera</name>
    <dbReference type="NCBI Taxonomy" id="390989"/>
    <lineage>
        <taxon>Bacteria</taxon>
        <taxon>Bacillati</taxon>
        <taxon>Actinomycetota</taxon>
        <taxon>Actinomycetes</taxon>
        <taxon>Micromonosporales</taxon>
        <taxon>Micromonosporaceae</taxon>
        <taxon>Actinocatenispora</taxon>
    </lineage>
</organism>
<protein>
    <recommendedName>
        <fullName evidence="2">MobA-like NTP transferase domain-containing protein</fullName>
    </recommendedName>
</protein>
<evidence type="ECO:0000313" key="4">
    <source>
        <dbReference type="Proteomes" id="UP000680750"/>
    </source>
</evidence>
<evidence type="ECO:0000259" key="2">
    <source>
        <dbReference type="Pfam" id="PF12804"/>
    </source>
</evidence>